<dbReference type="InterPro" id="IPR018919">
    <property type="entry name" value="DUF2484"/>
</dbReference>
<evidence type="ECO:0008006" key="4">
    <source>
        <dbReference type="Google" id="ProtNLM"/>
    </source>
</evidence>
<reference evidence="2 3" key="1">
    <citation type="submission" date="2015-04" db="EMBL/GenBank/DDBJ databases">
        <authorList>
            <person name="Syromyatnikov M.Y."/>
            <person name="Popov V.N."/>
        </authorList>
    </citation>
    <scope>NUCLEOTIDE SEQUENCE [LARGE SCALE GENOMIC DNA]</scope>
    <source>
        <strain evidence="2 3">CECT 5292</strain>
    </source>
</reference>
<name>A0A0U1NIJ8_9RHOB</name>
<sequence length="81" mass="8822">MIATVLICGWVVLAQILQSIPSKDNHWGRAYFLIAVGIPTLGMATYSGGVWAAVLGLGVGIAVLRWPLYRGVNWLKEKALR</sequence>
<dbReference type="EMBL" id="CVQV01000003">
    <property type="protein sequence ID" value="CRK74566.1"/>
    <property type="molecule type" value="Genomic_DNA"/>
</dbReference>
<evidence type="ECO:0000256" key="1">
    <source>
        <dbReference type="SAM" id="Phobius"/>
    </source>
</evidence>
<keyword evidence="1" id="KW-0472">Membrane</keyword>
<proteinExistence type="predicted"/>
<dbReference type="STRING" id="282199.GCA_001049735_00601"/>
<gene>
    <name evidence="2" type="ORF">NIG5292_00601</name>
</gene>
<dbReference type="Pfam" id="PF10658">
    <property type="entry name" value="DUF2484"/>
    <property type="match status" value="1"/>
</dbReference>
<evidence type="ECO:0000313" key="2">
    <source>
        <dbReference type="EMBL" id="CRK74566.1"/>
    </source>
</evidence>
<accession>A0A0U1NIJ8</accession>
<dbReference type="RefSeq" id="WP_048597865.1">
    <property type="nucleotide sequence ID" value="NZ_CBFHGK010000001.1"/>
</dbReference>
<keyword evidence="3" id="KW-1185">Reference proteome</keyword>
<dbReference type="OrthoDB" id="7862849at2"/>
<organism evidence="2 3">
    <name type="scientific">Nereida ignava</name>
    <dbReference type="NCBI Taxonomy" id="282199"/>
    <lineage>
        <taxon>Bacteria</taxon>
        <taxon>Pseudomonadati</taxon>
        <taxon>Pseudomonadota</taxon>
        <taxon>Alphaproteobacteria</taxon>
        <taxon>Rhodobacterales</taxon>
        <taxon>Roseobacteraceae</taxon>
        <taxon>Nereida</taxon>
    </lineage>
</organism>
<feature type="transmembrane region" description="Helical" evidence="1">
    <location>
        <begin position="43"/>
        <end position="68"/>
    </location>
</feature>
<dbReference type="Proteomes" id="UP000048949">
    <property type="component" value="Unassembled WGS sequence"/>
</dbReference>
<protein>
    <recommendedName>
        <fullName evidence="4">DUF2484 family protein</fullName>
    </recommendedName>
</protein>
<dbReference type="AlphaFoldDB" id="A0A0U1NIJ8"/>
<keyword evidence="1" id="KW-0812">Transmembrane</keyword>
<keyword evidence="1" id="KW-1133">Transmembrane helix</keyword>
<evidence type="ECO:0000313" key="3">
    <source>
        <dbReference type="Proteomes" id="UP000048949"/>
    </source>
</evidence>